<evidence type="ECO:0000256" key="1">
    <source>
        <dbReference type="SAM" id="Coils"/>
    </source>
</evidence>
<dbReference type="AlphaFoldDB" id="A0AAU9D3F9"/>
<dbReference type="EMBL" id="AP027059">
    <property type="protein sequence ID" value="BDU50501.1"/>
    <property type="molecule type" value="Genomic_DNA"/>
</dbReference>
<dbReference type="KEGG" id="haby:HLVA_10700"/>
<dbReference type="RefSeq" id="WP_307905427.1">
    <property type="nucleotide sequence ID" value="NZ_AP027059.1"/>
</dbReference>
<proteinExistence type="predicted"/>
<evidence type="ECO:0000313" key="3">
    <source>
        <dbReference type="Proteomes" id="UP001321582"/>
    </source>
</evidence>
<reference evidence="2 3" key="1">
    <citation type="submission" date="2022-11" db="EMBL/GenBank/DDBJ databases">
        <title>Haliovirga abyssi gen. nov., sp. nov., a mesophilic fermentative bacterium isolated from the Iheya North hydrothermal field and the proposal of Haliovirgaceae fam. nov.</title>
        <authorList>
            <person name="Miyazaki U."/>
            <person name="Tame A."/>
            <person name="Miyazaki J."/>
            <person name="Takai K."/>
            <person name="Sawayama S."/>
            <person name="Kitajima M."/>
            <person name="Okamoto A."/>
            <person name="Nakagawa S."/>
        </authorList>
    </citation>
    <scope>NUCLEOTIDE SEQUENCE [LARGE SCALE GENOMIC DNA]</scope>
    <source>
        <strain evidence="2 3">IC12</strain>
    </source>
</reference>
<evidence type="ECO:0000313" key="2">
    <source>
        <dbReference type="EMBL" id="BDU50501.1"/>
    </source>
</evidence>
<gene>
    <name evidence="2" type="ORF">HLVA_10700</name>
</gene>
<protein>
    <submittedName>
        <fullName evidence="2">Uncharacterized protein</fullName>
    </submittedName>
</protein>
<name>A0AAU9D3F9_9FUSO</name>
<feature type="coiled-coil region" evidence="1">
    <location>
        <begin position="15"/>
        <end position="42"/>
    </location>
</feature>
<accession>A0AAU9D3F9</accession>
<organism evidence="2 3">
    <name type="scientific">Haliovirga abyssi</name>
    <dbReference type="NCBI Taxonomy" id="2996794"/>
    <lineage>
        <taxon>Bacteria</taxon>
        <taxon>Fusobacteriati</taxon>
        <taxon>Fusobacteriota</taxon>
        <taxon>Fusobacteriia</taxon>
        <taxon>Fusobacteriales</taxon>
        <taxon>Haliovirgaceae</taxon>
        <taxon>Haliovirga</taxon>
    </lineage>
</organism>
<keyword evidence="1" id="KW-0175">Coiled coil</keyword>
<dbReference type="Proteomes" id="UP001321582">
    <property type="component" value="Chromosome"/>
</dbReference>
<keyword evidence="3" id="KW-1185">Reference proteome</keyword>
<sequence length="69" mass="8455">MIEKSNLYNLWKEKAKERRTENKKLKTRIKELKESRNKWKIKAKLNAEKILKLETEKKVLKNNEKKSEK</sequence>